<dbReference type="SMART" id="SM00220">
    <property type="entry name" value="S_TKc"/>
    <property type="match status" value="1"/>
</dbReference>
<evidence type="ECO:0000256" key="6">
    <source>
        <dbReference type="ARBA" id="ARBA00022840"/>
    </source>
</evidence>
<dbReference type="GO" id="GO:0005524">
    <property type="term" value="F:ATP binding"/>
    <property type="evidence" value="ECO:0007669"/>
    <property type="project" value="UniProtKB-KW"/>
</dbReference>
<evidence type="ECO:0000256" key="4">
    <source>
        <dbReference type="ARBA" id="ARBA00022741"/>
    </source>
</evidence>
<dbReference type="GO" id="GO:0004674">
    <property type="term" value="F:protein serine/threonine kinase activity"/>
    <property type="evidence" value="ECO:0007669"/>
    <property type="project" value="UniProtKB-KW"/>
</dbReference>
<dbReference type="AlphaFoldDB" id="A0A9K3GHQ9"/>
<keyword evidence="2" id="KW-0723">Serine/threonine-protein kinase</keyword>
<dbReference type="InterPro" id="IPR000719">
    <property type="entry name" value="Prot_kinase_dom"/>
</dbReference>
<comment type="caution">
    <text evidence="10">The sequence shown here is derived from an EMBL/GenBank/DDBJ whole genome shotgun (WGS) entry which is preliminary data.</text>
</comment>
<keyword evidence="11" id="KW-1185">Reference proteome</keyword>
<dbReference type="EC" id="2.7.11.1" evidence="1"/>
<evidence type="ECO:0000256" key="7">
    <source>
        <dbReference type="ARBA" id="ARBA00047899"/>
    </source>
</evidence>
<sequence>MKIWKGTPPPSTGSTHIQAEREGRVFACKLVDTNKEGIDRYLQREVDTLHYHSDAPFIVGSVETFINSDSGPRYTGNMWEKSVTHGHKNPFTGWLVIVMDFVDGVTLQELIETYTLNGKPIPHTMSIVEQSIRALSDLHSASVVHRDLKPDNIMADHTPYTERRAQLSIEEPPTADTNVLLPRIEDGAEIPRRSETTHVTFLDLGLARRIEEGEGVLGNGARVGECTQMECDTLRSSGSAKGTQLVLPTSLGYTCLLESSIDSVGGPVSISPNYCCAPGAPLYNAPECWSFPFVAGPPSDIWALGLVFSQMLMKDWVLSGNPSVVELRTRLQADCGIITEEHTSVPGLPEMINSMLQEDPSKRPTGGELVRQCATIKDQMVAAYLTRLDSRIECVDTEYMRLTGEHCPSFERAIRTGYCFDSSTDSDYDSDTDSTDPTSEEECTFGRCVDSAYASLEAWKESIEAAGATLQIGWNIPMSDTERREQCASHLAALDFEVKALVYEYGVLESHYVRRFRATQDDLPSRDWRTRVTNYVEAVEEFRSGRKVEESALMNLTLDDLVEPLRVDGFSALVTYMESVAAEKKGIFSEVEHINLSGNAITTRGLAEGRLARLLRCCPNVECLSLFQNSLLLPGLDSVAQEICSHGRLEVVRYDTGNRSGHTSVLHNATTSTGGNPFDEAGFFCGHY</sequence>
<comment type="catalytic activity">
    <reaction evidence="7">
        <text>L-threonyl-[protein] + ATP = O-phospho-L-threonyl-[protein] + ADP + H(+)</text>
        <dbReference type="Rhea" id="RHEA:46608"/>
        <dbReference type="Rhea" id="RHEA-COMP:11060"/>
        <dbReference type="Rhea" id="RHEA-COMP:11605"/>
        <dbReference type="ChEBI" id="CHEBI:15378"/>
        <dbReference type="ChEBI" id="CHEBI:30013"/>
        <dbReference type="ChEBI" id="CHEBI:30616"/>
        <dbReference type="ChEBI" id="CHEBI:61977"/>
        <dbReference type="ChEBI" id="CHEBI:456216"/>
        <dbReference type="EC" id="2.7.11.1"/>
    </reaction>
</comment>
<dbReference type="Gene3D" id="1.10.510.10">
    <property type="entry name" value="Transferase(Phosphotransferase) domain 1"/>
    <property type="match status" value="2"/>
</dbReference>
<protein>
    <recommendedName>
        <fullName evidence="1">non-specific serine/threonine protein kinase</fullName>
        <ecNumber evidence="1">2.7.11.1</ecNumber>
    </recommendedName>
</protein>
<dbReference type="InterPro" id="IPR050660">
    <property type="entry name" value="NEK_Ser/Thr_kinase"/>
</dbReference>
<dbReference type="PANTHER" id="PTHR43671:SF98">
    <property type="entry name" value="SERINE_THREONINE-PROTEIN KINASE NEK11"/>
    <property type="match status" value="1"/>
</dbReference>
<dbReference type="Pfam" id="PF00069">
    <property type="entry name" value="Pkinase"/>
    <property type="match status" value="1"/>
</dbReference>
<evidence type="ECO:0000256" key="3">
    <source>
        <dbReference type="ARBA" id="ARBA00022679"/>
    </source>
</evidence>
<dbReference type="PROSITE" id="PS50011">
    <property type="entry name" value="PROTEIN_KINASE_DOM"/>
    <property type="match status" value="1"/>
</dbReference>
<dbReference type="InterPro" id="IPR011009">
    <property type="entry name" value="Kinase-like_dom_sf"/>
</dbReference>
<accession>A0A9K3GHQ9</accession>
<keyword evidence="3" id="KW-0808">Transferase</keyword>
<keyword evidence="4" id="KW-0547">Nucleotide-binding</keyword>
<evidence type="ECO:0000256" key="8">
    <source>
        <dbReference type="ARBA" id="ARBA00048679"/>
    </source>
</evidence>
<evidence type="ECO:0000313" key="10">
    <source>
        <dbReference type="EMBL" id="GIQ82661.1"/>
    </source>
</evidence>
<keyword evidence="5" id="KW-0418">Kinase</keyword>
<evidence type="ECO:0000256" key="2">
    <source>
        <dbReference type="ARBA" id="ARBA00022527"/>
    </source>
</evidence>
<dbReference type="PANTHER" id="PTHR43671">
    <property type="entry name" value="SERINE/THREONINE-PROTEIN KINASE NEK"/>
    <property type="match status" value="1"/>
</dbReference>
<evidence type="ECO:0000313" key="11">
    <source>
        <dbReference type="Proteomes" id="UP000265618"/>
    </source>
</evidence>
<dbReference type="OrthoDB" id="4062651at2759"/>
<dbReference type="InterPro" id="IPR032675">
    <property type="entry name" value="LRR_dom_sf"/>
</dbReference>
<name>A0A9K3GHQ9_9EUKA</name>
<reference evidence="10 11" key="1">
    <citation type="journal article" date="2018" name="PLoS ONE">
        <title>The draft genome of Kipferlia bialata reveals reductive genome evolution in fornicate parasites.</title>
        <authorList>
            <person name="Tanifuji G."/>
            <person name="Takabayashi S."/>
            <person name="Kume K."/>
            <person name="Takagi M."/>
            <person name="Nakayama T."/>
            <person name="Kamikawa R."/>
            <person name="Inagaki Y."/>
            <person name="Hashimoto T."/>
        </authorList>
    </citation>
    <scope>NUCLEOTIDE SEQUENCE [LARGE SCALE GENOMIC DNA]</scope>
    <source>
        <strain evidence="10">NY0173</strain>
    </source>
</reference>
<evidence type="ECO:0000256" key="5">
    <source>
        <dbReference type="ARBA" id="ARBA00022777"/>
    </source>
</evidence>
<evidence type="ECO:0000259" key="9">
    <source>
        <dbReference type="PROSITE" id="PS50011"/>
    </source>
</evidence>
<gene>
    <name evidence="10" type="ORF">KIPB_003834</name>
</gene>
<proteinExistence type="predicted"/>
<dbReference type="SUPFAM" id="SSF56112">
    <property type="entry name" value="Protein kinase-like (PK-like)"/>
    <property type="match status" value="1"/>
</dbReference>
<keyword evidence="6" id="KW-0067">ATP-binding</keyword>
<organism evidence="10 11">
    <name type="scientific">Kipferlia bialata</name>
    <dbReference type="NCBI Taxonomy" id="797122"/>
    <lineage>
        <taxon>Eukaryota</taxon>
        <taxon>Metamonada</taxon>
        <taxon>Carpediemonas-like organisms</taxon>
        <taxon>Kipferlia</taxon>
    </lineage>
</organism>
<comment type="catalytic activity">
    <reaction evidence="8">
        <text>L-seryl-[protein] + ATP = O-phospho-L-seryl-[protein] + ADP + H(+)</text>
        <dbReference type="Rhea" id="RHEA:17989"/>
        <dbReference type="Rhea" id="RHEA-COMP:9863"/>
        <dbReference type="Rhea" id="RHEA-COMP:11604"/>
        <dbReference type="ChEBI" id="CHEBI:15378"/>
        <dbReference type="ChEBI" id="CHEBI:29999"/>
        <dbReference type="ChEBI" id="CHEBI:30616"/>
        <dbReference type="ChEBI" id="CHEBI:83421"/>
        <dbReference type="ChEBI" id="CHEBI:456216"/>
        <dbReference type="EC" id="2.7.11.1"/>
    </reaction>
</comment>
<dbReference type="EMBL" id="BDIP01000771">
    <property type="protein sequence ID" value="GIQ82661.1"/>
    <property type="molecule type" value="Genomic_DNA"/>
</dbReference>
<dbReference type="Gene3D" id="3.80.10.10">
    <property type="entry name" value="Ribonuclease Inhibitor"/>
    <property type="match status" value="1"/>
</dbReference>
<feature type="domain" description="Protein kinase" evidence="9">
    <location>
        <begin position="1"/>
        <end position="385"/>
    </location>
</feature>
<evidence type="ECO:0000256" key="1">
    <source>
        <dbReference type="ARBA" id="ARBA00012513"/>
    </source>
</evidence>
<dbReference type="Proteomes" id="UP000265618">
    <property type="component" value="Unassembled WGS sequence"/>
</dbReference>